<protein>
    <recommendedName>
        <fullName evidence="1">Reverse transcriptase zinc-binding domain-containing protein</fullName>
    </recommendedName>
</protein>
<evidence type="ECO:0000313" key="3">
    <source>
        <dbReference type="Proteomes" id="UP001341281"/>
    </source>
</evidence>
<dbReference type="InterPro" id="IPR026960">
    <property type="entry name" value="RVT-Znf"/>
</dbReference>
<accession>A0AAQ3PNB6</accession>
<dbReference type="Proteomes" id="UP001341281">
    <property type="component" value="Chromosome 01"/>
</dbReference>
<dbReference type="Pfam" id="PF13966">
    <property type="entry name" value="zf-RVT"/>
    <property type="match status" value="1"/>
</dbReference>
<dbReference type="PANTHER" id="PTHR36617">
    <property type="entry name" value="PROTEIN, PUTATIVE-RELATED"/>
    <property type="match status" value="1"/>
</dbReference>
<evidence type="ECO:0000259" key="1">
    <source>
        <dbReference type="Pfam" id="PF13966"/>
    </source>
</evidence>
<dbReference type="EMBL" id="CP144745">
    <property type="protein sequence ID" value="WVZ53261.1"/>
    <property type="molecule type" value="Genomic_DNA"/>
</dbReference>
<feature type="non-terminal residue" evidence="2">
    <location>
        <position position="273"/>
    </location>
</feature>
<proteinExistence type="predicted"/>
<gene>
    <name evidence="2" type="ORF">U9M48_004230</name>
</gene>
<sequence>MWQSLIRNKYLQSKPLGSGTKKPGVSNFWAGIMEVKELFLSLGSFNIGDGTQVRFWEDNWCGNQPLKFSYPSLFNIATKKGTTVAEVMSSSPLNISFRRGLHGERLLAWNELIRRVMNLELSEGRDVFRWGLNKTGVFSVRSMYKHLINNGLKVSQEIWRTRIPLKTKIFMWYIKRGVLLTKDNLTRRNWYGGRKYKPLLLAGAAALIWAIWLQRNDCVFDRKQPKSFLRVLFRGTFWLRQWAKLQRNEDQDWLLLGAQRLETASLQVFNSFG</sequence>
<name>A0AAQ3PNB6_PASNO</name>
<feature type="domain" description="Reverse transcriptase zinc-binding" evidence="1">
    <location>
        <begin position="138"/>
        <end position="190"/>
    </location>
</feature>
<keyword evidence="3" id="KW-1185">Reference proteome</keyword>
<dbReference type="AlphaFoldDB" id="A0AAQ3PNB6"/>
<dbReference type="PANTHER" id="PTHR36617:SF14">
    <property type="entry name" value="REVERSE TRANSCRIPTASE ZINC-BINDING DOMAIN-CONTAINING PROTEIN"/>
    <property type="match status" value="1"/>
</dbReference>
<reference evidence="2 3" key="1">
    <citation type="submission" date="2024-02" db="EMBL/GenBank/DDBJ databases">
        <title>High-quality chromosome-scale genome assembly of Pensacola bahiagrass (Paspalum notatum Flugge var. saurae).</title>
        <authorList>
            <person name="Vega J.M."/>
            <person name="Podio M."/>
            <person name="Orjuela J."/>
            <person name="Siena L.A."/>
            <person name="Pessino S.C."/>
            <person name="Combes M.C."/>
            <person name="Mariac C."/>
            <person name="Albertini E."/>
            <person name="Pupilli F."/>
            <person name="Ortiz J.P.A."/>
            <person name="Leblanc O."/>
        </authorList>
    </citation>
    <scope>NUCLEOTIDE SEQUENCE [LARGE SCALE GENOMIC DNA]</scope>
    <source>
        <strain evidence="2">R1</strain>
        <tissue evidence="2">Leaf</tissue>
    </source>
</reference>
<evidence type="ECO:0000313" key="2">
    <source>
        <dbReference type="EMBL" id="WVZ53261.1"/>
    </source>
</evidence>
<organism evidence="2 3">
    <name type="scientific">Paspalum notatum var. saurae</name>
    <dbReference type="NCBI Taxonomy" id="547442"/>
    <lineage>
        <taxon>Eukaryota</taxon>
        <taxon>Viridiplantae</taxon>
        <taxon>Streptophyta</taxon>
        <taxon>Embryophyta</taxon>
        <taxon>Tracheophyta</taxon>
        <taxon>Spermatophyta</taxon>
        <taxon>Magnoliopsida</taxon>
        <taxon>Liliopsida</taxon>
        <taxon>Poales</taxon>
        <taxon>Poaceae</taxon>
        <taxon>PACMAD clade</taxon>
        <taxon>Panicoideae</taxon>
        <taxon>Andropogonodae</taxon>
        <taxon>Paspaleae</taxon>
        <taxon>Paspalinae</taxon>
        <taxon>Paspalum</taxon>
    </lineage>
</organism>